<dbReference type="Proteomes" id="UP001055460">
    <property type="component" value="Chromosome"/>
</dbReference>
<sequence>MTDEEQNYEFSEFSGQFSDDGVVVELRIYREAGTNRDWTLEVIDEEGFSTTWEEPFPTDREAFEEFIATVQRDGIQAFTDEPPQTVH</sequence>
<dbReference type="EMBL" id="CP098807">
    <property type="protein sequence ID" value="USJ24631.1"/>
    <property type="molecule type" value="Genomic_DNA"/>
</dbReference>
<gene>
    <name evidence="1" type="ORF">NE863_06605</name>
</gene>
<evidence type="ECO:0000313" key="2">
    <source>
        <dbReference type="Proteomes" id="UP001055460"/>
    </source>
</evidence>
<evidence type="ECO:0000313" key="1">
    <source>
        <dbReference type="EMBL" id="USJ24631.1"/>
    </source>
</evidence>
<proteinExistence type="predicted"/>
<reference evidence="1" key="1">
    <citation type="submission" date="2022-06" db="EMBL/GenBank/DDBJ databases">
        <title>Physiological and biochemical characterization and genomic elucidation of a strain of the genus Ensifer adhaerens M8 that combines arsenic oxidation and chromium reduction.</title>
        <authorList>
            <person name="Li X."/>
            <person name="Yu c."/>
        </authorList>
    </citation>
    <scope>NUCLEOTIDE SEQUENCE</scope>
    <source>
        <strain evidence="1">M8</strain>
    </source>
</reference>
<name>A0A9Q8Y9T3_ENSAD</name>
<dbReference type="OrthoDB" id="7864523at2"/>
<dbReference type="RefSeq" id="WP_043623603.1">
    <property type="nucleotide sequence ID" value="NZ_CAXURO020000001.1"/>
</dbReference>
<organism evidence="1 2">
    <name type="scientific">Ensifer adhaerens</name>
    <name type="common">Sinorhizobium morelense</name>
    <dbReference type="NCBI Taxonomy" id="106592"/>
    <lineage>
        <taxon>Bacteria</taxon>
        <taxon>Pseudomonadati</taxon>
        <taxon>Pseudomonadota</taxon>
        <taxon>Alphaproteobacteria</taxon>
        <taxon>Hyphomicrobiales</taxon>
        <taxon>Rhizobiaceae</taxon>
        <taxon>Sinorhizobium/Ensifer group</taxon>
        <taxon>Ensifer</taxon>
    </lineage>
</organism>
<dbReference type="AlphaFoldDB" id="A0A9Q8Y9T3"/>
<accession>A0A9Q8Y9T3</accession>
<protein>
    <submittedName>
        <fullName evidence="1">Uncharacterized protein</fullName>
    </submittedName>
</protein>